<dbReference type="OrthoDB" id="5522046at2"/>
<reference evidence="2 3" key="1">
    <citation type="submission" date="2018-05" db="EMBL/GenBank/DDBJ databases">
        <title>Complete Genome Sequence of Deinococcus sp. strain 17bor-2.</title>
        <authorList>
            <person name="Srinivasan S."/>
        </authorList>
    </citation>
    <scope>NUCLEOTIDE SEQUENCE [LARGE SCALE GENOMIC DNA]</scope>
    <source>
        <strain evidence="2 3">17bor-2</strain>
    </source>
</reference>
<dbReference type="Pfam" id="PF00248">
    <property type="entry name" value="Aldo_ket_red"/>
    <property type="match status" value="1"/>
</dbReference>
<feature type="domain" description="NADP-dependent oxidoreductase" evidence="1">
    <location>
        <begin position="39"/>
        <end position="253"/>
    </location>
</feature>
<gene>
    <name evidence="2" type="ORF">DKM44_12670</name>
</gene>
<dbReference type="AlphaFoldDB" id="A0A2Z3JG81"/>
<dbReference type="InterPro" id="IPR023210">
    <property type="entry name" value="NADP_OxRdtase_dom"/>
</dbReference>
<keyword evidence="3" id="KW-1185">Reference proteome</keyword>
<dbReference type="PANTHER" id="PTHR43312">
    <property type="entry name" value="D-THREO-ALDOSE 1-DEHYDROGENASE"/>
    <property type="match status" value="1"/>
</dbReference>
<dbReference type="InterPro" id="IPR036812">
    <property type="entry name" value="NAD(P)_OxRdtase_dom_sf"/>
</dbReference>
<proteinExistence type="predicted"/>
<organism evidence="2 3">
    <name type="scientific">Deinococcus irradiatisoli</name>
    <dbReference type="NCBI Taxonomy" id="2202254"/>
    <lineage>
        <taxon>Bacteria</taxon>
        <taxon>Thermotogati</taxon>
        <taxon>Deinococcota</taxon>
        <taxon>Deinococci</taxon>
        <taxon>Deinococcales</taxon>
        <taxon>Deinococcaceae</taxon>
        <taxon>Deinococcus</taxon>
    </lineage>
</organism>
<dbReference type="KEGG" id="dez:DKM44_12670"/>
<evidence type="ECO:0000259" key="1">
    <source>
        <dbReference type="Pfam" id="PF00248"/>
    </source>
</evidence>
<accession>A0A2Z3JG81</accession>
<dbReference type="Proteomes" id="UP000245368">
    <property type="component" value="Chromosome"/>
</dbReference>
<sequence length="303" mass="32722">MSAELGLGLAALGRPEYINLGRAQDLPAGRSVDDLRRRSHAMLDLAWAAGLRMVDTARSYGLAEQFLGEWLARYPERRSALWISSKWGYTYVANWQPGAEQHEVKDHSLANFERQWPQTLAALGGPPDLYLIHSVTPQSPALQDSALLGRLDQLARQGVEVGLSVSGPQQSEVIQAALALGGPFQAVQATWNVLEPSAAEALAQAKEADWRVVIKEALANGRLTDRGAGQAGEEGTTLDALALAAALAQPWADIVLSGAVTAGQLESNLRARQLANSALPTALLALRETPEVYWRRRAGLPWQ</sequence>
<name>A0A2Z3JG81_9DEIO</name>
<protein>
    <submittedName>
        <fullName evidence="2">Aldo/keto reductase</fullName>
    </submittedName>
</protein>
<dbReference type="SUPFAM" id="SSF51430">
    <property type="entry name" value="NAD(P)-linked oxidoreductase"/>
    <property type="match status" value="1"/>
</dbReference>
<dbReference type="InterPro" id="IPR053135">
    <property type="entry name" value="AKR2_Oxidoreductase"/>
</dbReference>
<dbReference type="Gene3D" id="3.20.20.100">
    <property type="entry name" value="NADP-dependent oxidoreductase domain"/>
    <property type="match status" value="1"/>
</dbReference>
<dbReference type="EMBL" id="CP029494">
    <property type="protein sequence ID" value="AWN23975.1"/>
    <property type="molecule type" value="Genomic_DNA"/>
</dbReference>
<evidence type="ECO:0000313" key="2">
    <source>
        <dbReference type="EMBL" id="AWN23975.1"/>
    </source>
</evidence>
<dbReference type="RefSeq" id="WP_109827703.1">
    <property type="nucleotide sequence ID" value="NZ_CP029494.1"/>
</dbReference>
<evidence type="ECO:0000313" key="3">
    <source>
        <dbReference type="Proteomes" id="UP000245368"/>
    </source>
</evidence>
<dbReference type="PANTHER" id="PTHR43312:SF1">
    <property type="entry name" value="NADP-DEPENDENT OXIDOREDUCTASE DOMAIN-CONTAINING PROTEIN"/>
    <property type="match status" value="1"/>
</dbReference>